<name>A0A0F9ECM4_9ZZZZ</name>
<accession>A0A0F9ECM4</accession>
<proteinExistence type="predicted"/>
<protein>
    <submittedName>
        <fullName evidence="1">Uncharacterized protein</fullName>
    </submittedName>
</protein>
<reference evidence="1" key="1">
    <citation type="journal article" date="2015" name="Nature">
        <title>Complex archaea that bridge the gap between prokaryotes and eukaryotes.</title>
        <authorList>
            <person name="Spang A."/>
            <person name="Saw J.H."/>
            <person name="Jorgensen S.L."/>
            <person name="Zaremba-Niedzwiedzka K."/>
            <person name="Martijn J."/>
            <person name="Lind A.E."/>
            <person name="van Eijk R."/>
            <person name="Schleper C."/>
            <person name="Guy L."/>
            <person name="Ettema T.J."/>
        </authorList>
    </citation>
    <scope>NUCLEOTIDE SEQUENCE</scope>
</reference>
<gene>
    <name evidence="1" type="ORF">LCGC14_2092040</name>
</gene>
<comment type="caution">
    <text evidence="1">The sequence shown here is derived from an EMBL/GenBank/DDBJ whole genome shotgun (WGS) entry which is preliminary data.</text>
</comment>
<organism evidence="1">
    <name type="scientific">marine sediment metagenome</name>
    <dbReference type="NCBI Taxonomy" id="412755"/>
    <lineage>
        <taxon>unclassified sequences</taxon>
        <taxon>metagenomes</taxon>
        <taxon>ecological metagenomes</taxon>
    </lineage>
</organism>
<sequence>MADLSTASGVNYTKIAALAAKTGSMSDFVDGTNEWGTKLRVMLDTYTVPTGDTLHSDAVLTMGKLPKGARPLAFYFAQSGGGEAAVGTIKIGTTDVAGASVLTDMSSNTEQLVPALSTASDSVLTAASVVTITIATQDIDAATVLVLATFYLVED</sequence>
<dbReference type="EMBL" id="LAZR01025502">
    <property type="protein sequence ID" value="KKL71724.1"/>
    <property type="molecule type" value="Genomic_DNA"/>
</dbReference>
<dbReference type="AlphaFoldDB" id="A0A0F9ECM4"/>
<evidence type="ECO:0000313" key="1">
    <source>
        <dbReference type="EMBL" id="KKL71724.1"/>
    </source>
</evidence>